<evidence type="ECO:0000256" key="2">
    <source>
        <dbReference type="SAM" id="SignalP"/>
    </source>
</evidence>
<feature type="chain" id="PRO_5039239914" description="DUF340 domain-containing protein" evidence="2">
    <location>
        <begin position="28"/>
        <end position="141"/>
    </location>
</feature>
<feature type="transmembrane region" description="Helical" evidence="1">
    <location>
        <begin position="41"/>
        <end position="59"/>
    </location>
</feature>
<reference evidence="3" key="1">
    <citation type="journal article" date="2021" name="PeerJ">
        <title>Extensive microbial diversity within the chicken gut microbiome revealed by metagenomics and culture.</title>
        <authorList>
            <person name="Gilroy R."/>
            <person name="Ravi A."/>
            <person name="Getino M."/>
            <person name="Pursley I."/>
            <person name="Horton D.L."/>
            <person name="Alikhan N.F."/>
            <person name="Baker D."/>
            <person name="Gharbi K."/>
            <person name="Hall N."/>
            <person name="Watson M."/>
            <person name="Adriaenssens E.M."/>
            <person name="Foster-Nyarko E."/>
            <person name="Jarju S."/>
            <person name="Secka A."/>
            <person name="Antonio M."/>
            <person name="Oren A."/>
            <person name="Chaudhuri R.R."/>
            <person name="La Ragione R."/>
            <person name="Hildebrand F."/>
            <person name="Pallen M.J."/>
        </authorList>
    </citation>
    <scope>NUCLEOTIDE SEQUENCE</scope>
    <source>
        <strain evidence="3">ChiHcolR34-3080</strain>
    </source>
</reference>
<feature type="transmembrane region" description="Helical" evidence="1">
    <location>
        <begin position="100"/>
        <end position="124"/>
    </location>
</feature>
<feature type="transmembrane region" description="Helical" evidence="1">
    <location>
        <begin position="71"/>
        <end position="94"/>
    </location>
</feature>
<keyword evidence="2" id="KW-0732">Signal</keyword>
<evidence type="ECO:0000256" key="1">
    <source>
        <dbReference type="SAM" id="Phobius"/>
    </source>
</evidence>
<dbReference type="EMBL" id="DXHQ01000022">
    <property type="protein sequence ID" value="HIW08146.1"/>
    <property type="molecule type" value="Genomic_DNA"/>
</dbReference>
<keyword evidence="1" id="KW-0472">Membrane</keyword>
<dbReference type="AlphaFoldDB" id="A0A9D1TVC7"/>
<keyword evidence="1" id="KW-0812">Transmembrane</keyword>
<dbReference type="Proteomes" id="UP000823933">
    <property type="component" value="Unassembled WGS sequence"/>
</dbReference>
<evidence type="ECO:0008006" key="5">
    <source>
        <dbReference type="Google" id="ProtNLM"/>
    </source>
</evidence>
<accession>A0A9D1TVC7</accession>
<organism evidence="3 4">
    <name type="scientific">Candidatus Faecalibacterium intestinigallinarum</name>
    <dbReference type="NCBI Taxonomy" id="2838581"/>
    <lineage>
        <taxon>Bacteria</taxon>
        <taxon>Bacillati</taxon>
        <taxon>Bacillota</taxon>
        <taxon>Clostridia</taxon>
        <taxon>Eubacteriales</taxon>
        <taxon>Oscillospiraceae</taxon>
        <taxon>Faecalibacterium</taxon>
    </lineage>
</organism>
<feature type="signal peptide" evidence="2">
    <location>
        <begin position="1"/>
        <end position="27"/>
    </location>
</feature>
<keyword evidence="1" id="KW-1133">Transmembrane helix</keyword>
<name>A0A9D1TVC7_9FIRM</name>
<dbReference type="PROSITE" id="PS51257">
    <property type="entry name" value="PROKAR_LIPOPROTEIN"/>
    <property type="match status" value="1"/>
</dbReference>
<comment type="caution">
    <text evidence="3">The sequence shown here is derived from an EMBL/GenBank/DDBJ whole genome shotgun (WGS) entry which is preliminary data.</text>
</comment>
<evidence type="ECO:0000313" key="4">
    <source>
        <dbReference type="Proteomes" id="UP000823933"/>
    </source>
</evidence>
<gene>
    <name evidence="3" type="ORF">H9890_01940</name>
</gene>
<protein>
    <recommendedName>
        <fullName evidence="5">DUF340 domain-containing protein</fullName>
    </recommendedName>
</protein>
<reference evidence="3" key="2">
    <citation type="submission" date="2021-04" db="EMBL/GenBank/DDBJ databases">
        <authorList>
            <person name="Gilroy R."/>
        </authorList>
    </citation>
    <scope>NUCLEOTIDE SEQUENCE</scope>
    <source>
        <strain evidence="3">ChiHcolR34-3080</strain>
    </source>
</reference>
<sequence length="141" mass="15099">MKALKSLAPYLLIAALMGVAGACNANAKELLFSNIELRRLGMFLAPLLVTLTGFVVGRAMRLSGPWPRWRVILDGVLILVLFLAGNSAMTMTLFGWSDVLWRLTALAGQAGLENVCALFAGILLGRLTLLIGRRGGADTTK</sequence>
<evidence type="ECO:0000313" key="3">
    <source>
        <dbReference type="EMBL" id="HIW08146.1"/>
    </source>
</evidence>
<proteinExistence type="predicted"/>